<comment type="caution">
    <text evidence="8">The sequence shown here is derived from an EMBL/GenBank/DDBJ whole genome shotgun (WGS) entry which is preliminary data.</text>
</comment>
<keyword evidence="2" id="KW-1003">Cell membrane</keyword>
<dbReference type="AlphaFoldDB" id="A0A9D2JXV7"/>
<feature type="transmembrane region" description="Helical" evidence="6">
    <location>
        <begin position="186"/>
        <end position="209"/>
    </location>
</feature>
<evidence type="ECO:0000256" key="4">
    <source>
        <dbReference type="ARBA" id="ARBA00022989"/>
    </source>
</evidence>
<evidence type="ECO:0000256" key="1">
    <source>
        <dbReference type="ARBA" id="ARBA00004651"/>
    </source>
</evidence>
<evidence type="ECO:0000259" key="7">
    <source>
        <dbReference type="Pfam" id="PF12698"/>
    </source>
</evidence>
<accession>A0A9D2JXV7</accession>
<sequence length="387" mass="43217">MLRRVYHIALRECAILWKNPIYAFCMVGFPLLSVIFFTSLMSGGVPEDLPVGVVDQDHTSESRQIAMELDACQSARIAAWPVNVTEAQDAMKRGEIYGYVLIPEGTTREIYNGKQPHLSFYYSNLSLVAGSMVYKDLKTVLTLRKAKVGITKLAAVGKTDEEIATSLQPIALDMHMVGNPYSNYNYYLSTTMVPGVILLLVFLVTPFSIGTELKFGRSREWLSMADNNIYVALLGKLLPQTLVFLAIFLAFEFYIYGVLRFPHPGGAVPILLLGLLSVLACQSFGVFAFGLTPSLRMSMSICSLWGVISFSICGATFPVSSMHPSLQSIAVLFPLRHYYMVYQETIFHGFPLQYALPHIVVLILFLALPFLVAWNIKKAMLIYKYIP</sequence>
<dbReference type="EMBL" id="DXBE01000064">
    <property type="protein sequence ID" value="HIZ69954.1"/>
    <property type="molecule type" value="Genomic_DNA"/>
</dbReference>
<keyword evidence="3 6" id="KW-0812">Transmembrane</keyword>
<feature type="transmembrane region" description="Helical" evidence="6">
    <location>
        <begin position="267"/>
        <end position="289"/>
    </location>
</feature>
<dbReference type="InterPro" id="IPR051449">
    <property type="entry name" value="ABC-2_transporter_component"/>
</dbReference>
<evidence type="ECO:0000313" key="8">
    <source>
        <dbReference type="EMBL" id="HIZ69954.1"/>
    </source>
</evidence>
<feature type="transmembrane region" description="Helical" evidence="6">
    <location>
        <begin position="21"/>
        <end position="41"/>
    </location>
</feature>
<dbReference type="InterPro" id="IPR013525">
    <property type="entry name" value="ABC2_TM"/>
</dbReference>
<dbReference type="Gene3D" id="3.40.1710.10">
    <property type="entry name" value="abc type-2 transporter like domain"/>
    <property type="match status" value="1"/>
</dbReference>
<evidence type="ECO:0000256" key="2">
    <source>
        <dbReference type="ARBA" id="ARBA00022475"/>
    </source>
</evidence>
<name>A0A9D2JXV7_9BACT</name>
<dbReference type="GO" id="GO:0005886">
    <property type="term" value="C:plasma membrane"/>
    <property type="evidence" value="ECO:0007669"/>
    <property type="project" value="UniProtKB-SubCell"/>
</dbReference>
<evidence type="ECO:0000256" key="6">
    <source>
        <dbReference type="SAM" id="Phobius"/>
    </source>
</evidence>
<evidence type="ECO:0000313" key="9">
    <source>
        <dbReference type="Proteomes" id="UP000824055"/>
    </source>
</evidence>
<feature type="domain" description="ABC-2 type transporter transmembrane" evidence="7">
    <location>
        <begin position="24"/>
        <end position="374"/>
    </location>
</feature>
<feature type="transmembrane region" description="Helical" evidence="6">
    <location>
        <begin position="355"/>
        <end position="376"/>
    </location>
</feature>
<organism evidence="8 9">
    <name type="scientific">Candidatus Prevotella avicola</name>
    <dbReference type="NCBI Taxonomy" id="2838738"/>
    <lineage>
        <taxon>Bacteria</taxon>
        <taxon>Pseudomonadati</taxon>
        <taxon>Bacteroidota</taxon>
        <taxon>Bacteroidia</taxon>
        <taxon>Bacteroidales</taxon>
        <taxon>Prevotellaceae</taxon>
        <taxon>Prevotella</taxon>
    </lineage>
</organism>
<comment type="subcellular location">
    <subcellularLocation>
        <location evidence="1">Cell membrane</location>
        <topology evidence="1">Multi-pass membrane protein</topology>
    </subcellularLocation>
</comment>
<dbReference type="PANTHER" id="PTHR30294">
    <property type="entry name" value="MEMBRANE COMPONENT OF ABC TRANSPORTER YHHJ-RELATED"/>
    <property type="match status" value="1"/>
</dbReference>
<dbReference type="PANTHER" id="PTHR30294:SF47">
    <property type="entry name" value="INNER MEMBRANE TRANSPORT PERMEASE YHHJ"/>
    <property type="match status" value="1"/>
</dbReference>
<dbReference type="Proteomes" id="UP000824055">
    <property type="component" value="Unassembled WGS sequence"/>
</dbReference>
<protein>
    <submittedName>
        <fullName evidence="8">ABC transporter permease</fullName>
    </submittedName>
</protein>
<proteinExistence type="predicted"/>
<evidence type="ECO:0000256" key="3">
    <source>
        <dbReference type="ARBA" id="ARBA00022692"/>
    </source>
</evidence>
<feature type="transmembrane region" description="Helical" evidence="6">
    <location>
        <begin position="301"/>
        <end position="319"/>
    </location>
</feature>
<reference evidence="8" key="1">
    <citation type="journal article" date="2021" name="PeerJ">
        <title>Extensive microbial diversity within the chicken gut microbiome revealed by metagenomics and culture.</title>
        <authorList>
            <person name="Gilroy R."/>
            <person name="Ravi A."/>
            <person name="Getino M."/>
            <person name="Pursley I."/>
            <person name="Horton D.L."/>
            <person name="Alikhan N.F."/>
            <person name="Baker D."/>
            <person name="Gharbi K."/>
            <person name="Hall N."/>
            <person name="Watson M."/>
            <person name="Adriaenssens E.M."/>
            <person name="Foster-Nyarko E."/>
            <person name="Jarju S."/>
            <person name="Secka A."/>
            <person name="Antonio M."/>
            <person name="Oren A."/>
            <person name="Chaudhuri R.R."/>
            <person name="La Ragione R."/>
            <person name="Hildebrand F."/>
            <person name="Pallen M.J."/>
        </authorList>
    </citation>
    <scope>NUCLEOTIDE SEQUENCE</scope>
    <source>
        <strain evidence="8">ChiHecec3B27-8219</strain>
    </source>
</reference>
<dbReference type="Pfam" id="PF12698">
    <property type="entry name" value="ABC2_membrane_3"/>
    <property type="match status" value="1"/>
</dbReference>
<dbReference type="GO" id="GO:0140359">
    <property type="term" value="F:ABC-type transporter activity"/>
    <property type="evidence" value="ECO:0007669"/>
    <property type="project" value="InterPro"/>
</dbReference>
<gene>
    <name evidence="8" type="ORF">H9966_08780</name>
</gene>
<evidence type="ECO:0000256" key="5">
    <source>
        <dbReference type="ARBA" id="ARBA00023136"/>
    </source>
</evidence>
<keyword evidence="4 6" id="KW-1133">Transmembrane helix</keyword>
<keyword evidence="5 6" id="KW-0472">Membrane</keyword>
<reference evidence="8" key="2">
    <citation type="submission" date="2021-04" db="EMBL/GenBank/DDBJ databases">
        <authorList>
            <person name="Gilroy R."/>
        </authorList>
    </citation>
    <scope>NUCLEOTIDE SEQUENCE</scope>
    <source>
        <strain evidence="8">ChiHecec3B27-8219</strain>
    </source>
</reference>
<feature type="transmembrane region" description="Helical" evidence="6">
    <location>
        <begin position="230"/>
        <end position="255"/>
    </location>
</feature>